<protein>
    <recommendedName>
        <fullName evidence="7">TPX2 C-terminal domain-containing protein</fullName>
    </recommendedName>
</protein>
<comment type="subcellular location">
    <subcellularLocation>
        <location evidence="1">Cytoplasm</location>
        <location evidence="1">Cytoskeleton</location>
    </subcellularLocation>
</comment>
<dbReference type="EMBL" id="JAUHHV010000003">
    <property type="protein sequence ID" value="KAK1429296.1"/>
    <property type="molecule type" value="Genomic_DNA"/>
</dbReference>
<comment type="caution">
    <text evidence="8">The sequence shown here is derived from an EMBL/GenBank/DDBJ whole genome shotgun (WGS) entry which is preliminary data.</text>
</comment>
<dbReference type="InterPro" id="IPR044806">
    <property type="entry name" value="WVD2/WDL1-4"/>
</dbReference>
<keyword evidence="9" id="KW-1185">Reference proteome</keyword>
<evidence type="ECO:0000313" key="8">
    <source>
        <dbReference type="EMBL" id="KAK1429296.1"/>
    </source>
</evidence>
<feature type="compositionally biased region" description="Basic and acidic residues" evidence="6">
    <location>
        <begin position="231"/>
        <end position="241"/>
    </location>
</feature>
<feature type="region of interest" description="Disordered" evidence="6">
    <location>
        <begin position="1"/>
        <end position="171"/>
    </location>
</feature>
<dbReference type="GO" id="GO:0000226">
    <property type="term" value="P:microtubule cytoskeleton organization"/>
    <property type="evidence" value="ECO:0007669"/>
    <property type="project" value="InterPro"/>
</dbReference>
<sequence length="319" mass="34969">MESGNEVPEVSETAVLPANEVVTDPENPKEVNVDSLKMNSSSKKGKLAKNSPDTSTLLRRTTRPSLCKSSSFPAKARTPTSSTSVSSHRTSSSGLKAVKTALLDDKDDAASSTASPNATSTRRRNSASGFSFKSDERAERRKQIEEKVHAQEVEKTNLQAKSKESNEEEIKKLRKSLTFKATPLPNFYKEPPPKPQLKKIPPTRPVSPKLGRNKSSVGAISKSLEHIEIVDSPRTVRDRTMSPKLNHMKRDKHTAAFKQPNKKSLTKTSRVKTSKSKEKVLTPEAEDEKVCNEENREESEFGSSSANQDTTPGDIAVGG</sequence>
<keyword evidence="3" id="KW-0963">Cytoplasm</keyword>
<evidence type="ECO:0000256" key="2">
    <source>
        <dbReference type="ARBA" id="ARBA00005885"/>
    </source>
</evidence>
<proteinExistence type="inferred from homology"/>
<feature type="domain" description="TPX2 C-terminal" evidence="7">
    <location>
        <begin position="130"/>
        <end position="200"/>
    </location>
</feature>
<dbReference type="PANTHER" id="PTHR46372:SF26">
    <property type="entry name" value="(WILD MALAYSIAN BANANA) HYPOTHETICAL PROTEIN"/>
    <property type="match status" value="1"/>
</dbReference>
<reference evidence="8" key="1">
    <citation type="journal article" date="2023" name="bioRxiv">
        <title>Improved chromosome-level genome assembly for marigold (Tagetes erecta).</title>
        <authorList>
            <person name="Jiang F."/>
            <person name="Yuan L."/>
            <person name="Wang S."/>
            <person name="Wang H."/>
            <person name="Xu D."/>
            <person name="Wang A."/>
            <person name="Fan W."/>
        </authorList>
    </citation>
    <scope>NUCLEOTIDE SEQUENCE</scope>
    <source>
        <strain evidence="8">WSJ</strain>
        <tissue evidence="8">Leaf</tissue>
    </source>
</reference>
<evidence type="ECO:0000313" key="9">
    <source>
        <dbReference type="Proteomes" id="UP001229421"/>
    </source>
</evidence>
<dbReference type="Proteomes" id="UP001229421">
    <property type="component" value="Unassembled WGS sequence"/>
</dbReference>
<dbReference type="PANTHER" id="PTHR46372">
    <property type="entry name" value="PROTEIN WVD2-LIKE 3"/>
    <property type="match status" value="1"/>
</dbReference>
<feature type="compositionally biased region" description="Low complexity" evidence="6">
    <location>
        <begin position="110"/>
        <end position="120"/>
    </location>
</feature>
<feature type="compositionally biased region" description="Low complexity" evidence="6">
    <location>
        <begin position="78"/>
        <end position="101"/>
    </location>
</feature>
<dbReference type="GO" id="GO:0005874">
    <property type="term" value="C:microtubule"/>
    <property type="evidence" value="ECO:0007669"/>
    <property type="project" value="UniProtKB-KW"/>
</dbReference>
<organism evidence="8 9">
    <name type="scientific">Tagetes erecta</name>
    <name type="common">African marigold</name>
    <dbReference type="NCBI Taxonomy" id="13708"/>
    <lineage>
        <taxon>Eukaryota</taxon>
        <taxon>Viridiplantae</taxon>
        <taxon>Streptophyta</taxon>
        <taxon>Embryophyta</taxon>
        <taxon>Tracheophyta</taxon>
        <taxon>Spermatophyta</taxon>
        <taxon>Magnoliopsida</taxon>
        <taxon>eudicotyledons</taxon>
        <taxon>Gunneridae</taxon>
        <taxon>Pentapetalae</taxon>
        <taxon>asterids</taxon>
        <taxon>campanulids</taxon>
        <taxon>Asterales</taxon>
        <taxon>Asteraceae</taxon>
        <taxon>Asteroideae</taxon>
        <taxon>Heliantheae alliance</taxon>
        <taxon>Tageteae</taxon>
        <taxon>Tagetes</taxon>
    </lineage>
</organism>
<evidence type="ECO:0000256" key="1">
    <source>
        <dbReference type="ARBA" id="ARBA00004245"/>
    </source>
</evidence>
<accession>A0AAD8KY43</accession>
<feature type="compositionally biased region" description="Basic residues" evidence="6">
    <location>
        <begin position="260"/>
        <end position="274"/>
    </location>
</feature>
<evidence type="ECO:0000259" key="7">
    <source>
        <dbReference type="Pfam" id="PF06886"/>
    </source>
</evidence>
<feature type="compositionally biased region" description="Basic and acidic residues" evidence="6">
    <location>
        <begin position="133"/>
        <end position="171"/>
    </location>
</feature>
<feature type="region of interest" description="Disordered" evidence="6">
    <location>
        <begin position="231"/>
        <end position="319"/>
    </location>
</feature>
<gene>
    <name evidence="8" type="ORF">QVD17_11502</name>
</gene>
<keyword evidence="4" id="KW-0493">Microtubule</keyword>
<dbReference type="Pfam" id="PF06886">
    <property type="entry name" value="TPX2"/>
    <property type="match status" value="1"/>
</dbReference>
<name>A0AAD8KY43_TARER</name>
<evidence type="ECO:0000256" key="4">
    <source>
        <dbReference type="ARBA" id="ARBA00022701"/>
    </source>
</evidence>
<dbReference type="InterPro" id="IPR027329">
    <property type="entry name" value="TPX2_C"/>
</dbReference>
<feature type="region of interest" description="Disordered" evidence="6">
    <location>
        <begin position="183"/>
        <end position="219"/>
    </location>
</feature>
<dbReference type="GO" id="GO:0008017">
    <property type="term" value="F:microtubule binding"/>
    <property type="evidence" value="ECO:0007669"/>
    <property type="project" value="InterPro"/>
</dbReference>
<dbReference type="AlphaFoldDB" id="A0AAD8KY43"/>
<keyword evidence="5" id="KW-0206">Cytoskeleton</keyword>
<evidence type="ECO:0000256" key="5">
    <source>
        <dbReference type="ARBA" id="ARBA00023212"/>
    </source>
</evidence>
<feature type="compositionally biased region" description="Polar residues" evidence="6">
    <location>
        <begin position="301"/>
        <end position="311"/>
    </location>
</feature>
<evidence type="ECO:0000256" key="3">
    <source>
        <dbReference type="ARBA" id="ARBA00022490"/>
    </source>
</evidence>
<comment type="similarity">
    <text evidence="2">Belongs to the TPX2 family.</text>
</comment>
<feature type="compositionally biased region" description="Low complexity" evidence="6">
    <location>
        <begin position="51"/>
        <end position="66"/>
    </location>
</feature>
<evidence type="ECO:0000256" key="6">
    <source>
        <dbReference type="SAM" id="MobiDB-lite"/>
    </source>
</evidence>